<gene>
    <name evidence="1" type="ORF">FRX31_022469</name>
</gene>
<dbReference type="EMBL" id="JABWDY010027358">
    <property type="protein sequence ID" value="KAF5187944.1"/>
    <property type="molecule type" value="Genomic_DNA"/>
</dbReference>
<proteinExistence type="predicted"/>
<keyword evidence="2" id="KW-1185">Reference proteome</keyword>
<accession>A0A7J6VS74</accession>
<evidence type="ECO:0000313" key="2">
    <source>
        <dbReference type="Proteomes" id="UP000554482"/>
    </source>
</evidence>
<organism evidence="1 2">
    <name type="scientific">Thalictrum thalictroides</name>
    <name type="common">Rue-anemone</name>
    <name type="synonym">Anemone thalictroides</name>
    <dbReference type="NCBI Taxonomy" id="46969"/>
    <lineage>
        <taxon>Eukaryota</taxon>
        <taxon>Viridiplantae</taxon>
        <taxon>Streptophyta</taxon>
        <taxon>Embryophyta</taxon>
        <taxon>Tracheophyta</taxon>
        <taxon>Spermatophyta</taxon>
        <taxon>Magnoliopsida</taxon>
        <taxon>Ranunculales</taxon>
        <taxon>Ranunculaceae</taxon>
        <taxon>Thalictroideae</taxon>
        <taxon>Thalictrum</taxon>
    </lineage>
</organism>
<dbReference type="AlphaFoldDB" id="A0A7J6VS74"/>
<sequence>MGMAGASTDSLLNVKLFEFQEDNSTRLRQEHGIEEDAKSIIFNFDVLDSFMMLDDAVLFVDFSRDTEMLASGSQDEKIKSTEESRVCTAVNLSKGVGNNFRNLSSGALD</sequence>
<dbReference type="OrthoDB" id="538223at2759"/>
<dbReference type="Proteomes" id="UP000554482">
    <property type="component" value="Unassembled WGS sequence"/>
</dbReference>
<evidence type="ECO:0000313" key="1">
    <source>
        <dbReference type="EMBL" id="KAF5187944.1"/>
    </source>
</evidence>
<reference evidence="1 2" key="1">
    <citation type="submission" date="2020-06" db="EMBL/GenBank/DDBJ databases">
        <title>Transcriptomic and genomic resources for Thalictrum thalictroides and T. hernandezii: Facilitating candidate gene discovery in an emerging model plant lineage.</title>
        <authorList>
            <person name="Arias T."/>
            <person name="Riano-Pachon D.M."/>
            <person name="Di Stilio V.S."/>
        </authorList>
    </citation>
    <scope>NUCLEOTIDE SEQUENCE [LARGE SCALE GENOMIC DNA]</scope>
    <source>
        <strain evidence="2">cv. WT478/WT964</strain>
        <tissue evidence="1">Leaves</tissue>
    </source>
</reference>
<comment type="caution">
    <text evidence="1">The sequence shown here is derived from an EMBL/GenBank/DDBJ whole genome shotgun (WGS) entry which is preliminary data.</text>
</comment>
<name>A0A7J6VS74_THATH</name>
<protein>
    <submittedName>
        <fullName evidence="1">Uncharacterized protein</fullName>
    </submittedName>
</protein>